<feature type="transmembrane region" description="Helical" evidence="1">
    <location>
        <begin position="130"/>
        <end position="150"/>
    </location>
</feature>
<gene>
    <name evidence="2" type="ORF">AXK61_01620</name>
</gene>
<protein>
    <recommendedName>
        <fullName evidence="4">Integral membrane protein</fullName>
    </recommendedName>
</protein>
<keyword evidence="1" id="KW-0472">Membrane</keyword>
<name>A0A137ZTM5_9ACTN</name>
<comment type="caution">
    <text evidence="2">The sequence shown here is derived from an EMBL/GenBank/DDBJ whole genome shotgun (WGS) entry which is preliminary data.</text>
</comment>
<accession>A0A137ZTM5</accession>
<feature type="transmembrane region" description="Helical" evidence="1">
    <location>
        <begin position="34"/>
        <end position="51"/>
    </location>
</feature>
<reference evidence="2 3" key="1">
    <citation type="submission" date="2016-02" db="EMBL/GenBank/DDBJ databases">
        <authorList>
            <person name="Teng J.L."/>
            <person name="Tang Y."/>
            <person name="Huang Y."/>
            <person name="Guo F."/>
            <person name="Wei W."/>
            <person name="Chen J.H."/>
            <person name="Wong S.Y."/>
            <person name="Lau S.K."/>
            <person name="Woo P.C."/>
        </authorList>
    </citation>
    <scope>NUCLEOTIDE SEQUENCE [LARGE SCALE GENOMIC DNA]</scope>
    <source>
        <strain evidence="2 3">JCM 13375</strain>
    </source>
</reference>
<feature type="transmembrane region" description="Helical" evidence="1">
    <location>
        <begin position="57"/>
        <end position="76"/>
    </location>
</feature>
<sequence>MNSATTAVIAVIAIGWIFYRQLQARPLKEKTSRIALVLAAVGLVQTVQYVSHGGPVGAGHVIAAVIGLAIAVALAYPRALTTKVFPGPDGAYLRQGTAATIGLWIVAIGLHVAVDFVVPATMGDHTGHGFAGVTTMLFIGVTLFAQNWFLQQRVAAHRAQQPVVPVG</sequence>
<evidence type="ECO:0008006" key="4">
    <source>
        <dbReference type="Google" id="ProtNLM"/>
    </source>
</evidence>
<evidence type="ECO:0000256" key="1">
    <source>
        <dbReference type="SAM" id="Phobius"/>
    </source>
</evidence>
<keyword evidence="3" id="KW-1185">Reference proteome</keyword>
<dbReference type="RefSeq" id="WP_068743431.1">
    <property type="nucleotide sequence ID" value="NZ_LSRE01000001.1"/>
</dbReference>
<keyword evidence="1" id="KW-1133">Transmembrane helix</keyword>
<organism evidence="2 3">
    <name type="scientific">Tsukamurella pseudospumae</name>
    <dbReference type="NCBI Taxonomy" id="239498"/>
    <lineage>
        <taxon>Bacteria</taxon>
        <taxon>Bacillati</taxon>
        <taxon>Actinomycetota</taxon>
        <taxon>Actinomycetes</taxon>
        <taxon>Mycobacteriales</taxon>
        <taxon>Tsukamurellaceae</taxon>
        <taxon>Tsukamurella</taxon>
    </lineage>
</organism>
<feature type="transmembrane region" description="Helical" evidence="1">
    <location>
        <begin position="97"/>
        <end position="118"/>
    </location>
</feature>
<feature type="transmembrane region" description="Helical" evidence="1">
    <location>
        <begin position="6"/>
        <end position="22"/>
    </location>
</feature>
<dbReference type="EMBL" id="LSRE01000001">
    <property type="protein sequence ID" value="KXP01528.1"/>
    <property type="molecule type" value="Genomic_DNA"/>
</dbReference>
<keyword evidence="1" id="KW-0812">Transmembrane</keyword>
<evidence type="ECO:0000313" key="2">
    <source>
        <dbReference type="EMBL" id="KXP01528.1"/>
    </source>
</evidence>
<proteinExistence type="predicted"/>
<dbReference type="Proteomes" id="UP000070409">
    <property type="component" value="Unassembled WGS sequence"/>
</dbReference>
<evidence type="ECO:0000313" key="3">
    <source>
        <dbReference type="Proteomes" id="UP000070409"/>
    </source>
</evidence>